<feature type="transmembrane region" description="Helical" evidence="14">
    <location>
        <begin position="41"/>
        <end position="59"/>
    </location>
</feature>
<feature type="transmembrane region" description="Helical" evidence="14">
    <location>
        <begin position="267"/>
        <end position="290"/>
    </location>
</feature>
<feature type="transmembrane region" description="Helical" evidence="14">
    <location>
        <begin position="364"/>
        <end position="384"/>
    </location>
</feature>
<keyword evidence="3" id="KW-0813">Transport</keyword>
<evidence type="ECO:0000256" key="4">
    <source>
        <dbReference type="ARBA" id="ARBA00022475"/>
    </source>
</evidence>
<evidence type="ECO:0000256" key="10">
    <source>
        <dbReference type="ARBA" id="ARBA00023136"/>
    </source>
</evidence>
<keyword evidence="9" id="KW-0406">Ion transport</keyword>
<evidence type="ECO:0000313" key="15">
    <source>
        <dbReference type="EMBL" id="MBO1319179.1"/>
    </source>
</evidence>
<keyword evidence="6" id="KW-0769">Symport</keyword>
<protein>
    <submittedName>
        <fullName evidence="15">Sodium:solute symporter family protein</fullName>
    </submittedName>
</protein>
<evidence type="ECO:0000256" key="9">
    <source>
        <dbReference type="ARBA" id="ARBA00023065"/>
    </source>
</evidence>
<dbReference type="CDD" id="cd10322">
    <property type="entry name" value="SLC5sbd"/>
    <property type="match status" value="1"/>
</dbReference>
<dbReference type="InterPro" id="IPR050277">
    <property type="entry name" value="Sodium:Solute_Symporter"/>
</dbReference>
<keyword evidence="10 14" id="KW-0472">Membrane</keyword>
<dbReference type="Gene3D" id="1.20.1730.10">
    <property type="entry name" value="Sodium/glucose cotransporter"/>
    <property type="match status" value="1"/>
</dbReference>
<feature type="transmembrane region" description="Helical" evidence="14">
    <location>
        <begin position="119"/>
        <end position="142"/>
    </location>
</feature>
<evidence type="ECO:0000256" key="11">
    <source>
        <dbReference type="ARBA" id="ARBA00023201"/>
    </source>
</evidence>
<feature type="transmembrane region" description="Helical" evidence="14">
    <location>
        <begin position="154"/>
        <end position="173"/>
    </location>
</feature>
<dbReference type="InterPro" id="IPR038377">
    <property type="entry name" value="Na/Glc_symporter_sf"/>
</dbReference>
<dbReference type="GO" id="GO:0005298">
    <property type="term" value="F:proline:sodium symporter activity"/>
    <property type="evidence" value="ECO:0007669"/>
    <property type="project" value="TreeGrafter"/>
</dbReference>
<accession>A0A8J7Q859</accession>
<feature type="transmembrane region" description="Helical" evidence="14">
    <location>
        <begin position="391"/>
        <end position="412"/>
    </location>
</feature>
<evidence type="ECO:0000256" key="1">
    <source>
        <dbReference type="ARBA" id="ARBA00004651"/>
    </source>
</evidence>
<evidence type="ECO:0000256" key="7">
    <source>
        <dbReference type="ARBA" id="ARBA00022989"/>
    </source>
</evidence>
<dbReference type="PROSITE" id="PS50283">
    <property type="entry name" value="NA_SOLUT_SYMP_3"/>
    <property type="match status" value="1"/>
</dbReference>
<evidence type="ECO:0000256" key="2">
    <source>
        <dbReference type="ARBA" id="ARBA00006434"/>
    </source>
</evidence>
<comment type="catalytic activity">
    <reaction evidence="12">
        <text>L-proline(in) + Na(+)(in) = L-proline(out) + Na(+)(out)</text>
        <dbReference type="Rhea" id="RHEA:28967"/>
        <dbReference type="ChEBI" id="CHEBI:29101"/>
        <dbReference type="ChEBI" id="CHEBI:60039"/>
    </reaction>
</comment>
<feature type="transmembrane region" description="Helical" evidence="14">
    <location>
        <begin position="233"/>
        <end position="255"/>
    </location>
</feature>
<feature type="transmembrane region" description="Helical" evidence="14">
    <location>
        <begin position="185"/>
        <end position="212"/>
    </location>
</feature>
<dbReference type="PANTHER" id="PTHR48086">
    <property type="entry name" value="SODIUM/PROLINE SYMPORTER-RELATED"/>
    <property type="match status" value="1"/>
</dbReference>
<evidence type="ECO:0000256" key="14">
    <source>
        <dbReference type="SAM" id="Phobius"/>
    </source>
</evidence>
<keyword evidence="7 14" id="KW-1133">Transmembrane helix</keyword>
<dbReference type="PANTHER" id="PTHR48086:SF3">
    <property type="entry name" value="SODIUM_PROLINE SYMPORTER"/>
    <property type="match status" value="1"/>
</dbReference>
<evidence type="ECO:0000256" key="5">
    <source>
        <dbReference type="ARBA" id="ARBA00022692"/>
    </source>
</evidence>
<reference evidence="15" key="1">
    <citation type="submission" date="2021-03" db="EMBL/GenBank/DDBJ databases">
        <authorList>
            <person name="Wang G."/>
        </authorList>
    </citation>
    <scope>NUCLEOTIDE SEQUENCE</scope>
    <source>
        <strain evidence="15">KCTC 12899</strain>
    </source>
</reference>
<evidence type="ECO:0000313" key="16">
    <source>
        <dbReference type="Proteomes" id="UP000664417"/>
    </source>
</evidence>
<dbReference type="InterPro" id="IPR001734">
    <property type="entry name" value="Na/solute_symporter"/>
</dbReference>
<dbReference type="GO" id="GO:0015824">
    <property type="term" value="P:proline transport"/>
    <property type="evidence" value="ECO:0007669"/>
    <property type="project" value="TreeGrafter"/>
</dbReference>
<proteinExistence type="inferred from homology"/>
<dbReference type="RefSeq" id="WP_207858998.1">
    <property type="nucleotide sequence ID" value="NZ_JAFREP010000008.1"/>
</dbReference>
<keyword evidence="8" id="KW-0915">Sodium</keyword>
<comment type="similarity">
    <text evidence="2 13">Belongs to the sodium:solute symporter (SSF) (TC 2.A.21) family.</text>
</comment>
<dbReference type="EMBL" id="JAFREP010000008">
    <property type="protein sequence ID" value="MBO1319179.1"/>
    <property type="molecule type" value="Genomic_DNA"/>
</dbReference>
<evidence type="ECO:0000256" key="12">
    <source>
        <dbReference type="ARBA" id="ARBA00033708"/>
    </source>
</evidence>
<evidence type="ECO:0000256" key="13">
    <source>
        <dbReference type="RuleBase" id="RU362091"/>
    </source>
</evidence>
<name>A0A8J7Q859_9BACT</name>
<keyword evidence="5 14" id="KW-0812">Transmembrane</keyword>
<dbReference type="AlphaFoldDB" id="A0A8J7Q859"/>
<dbReference type="GO" id="GO:0015193">
    <property type="term" value="F:L-proline transmembrane transporter activity"/>
    <property type="evidence" value="ECO:0007669"/>
    <property type="project" value="TreeGrafter"/>
</dbReference>
<dbReference type="Pfam" id="PF00474">
    <property type="entry name" value="SSF"/>
    <property type="match status" value="1"/>
</dbReference>
<dbReference type="Proteomes" id="UP000664417">
    <property type="component" value="Unassembled WGS sequence"/>
</dbReference>
<feature type="transmembrane region" description="Helical" evidence="14">
    <location>
        <begin position="311"/>
        <end position="332"/>
    </location>
</feature>
<feature type="transmembrane region" description="Helical" evidence="14">
    <location>
        <begin position="418"/>
        <end position="435"/>
    </location>
</feature>
<evidence type="ECO:0000256" key="8">
    <source>
        <dbReference type="ARBA" id="ARBA00023053"/>
    </source>
</evidence>
<evidence type="ECO:0000256" key="3">
    <source>
        <dbReference type="ARBA" id="ARBA00022448"/>
    </source>
</evidence>
<organism evidence="15 16">
    <name type="scientific">Acanthopleuribacter pedis</name>
    <dbReference type="NCBI Taxonomy" id="442870"/>
    <lineage>
        <taxon>Bacteria</taxon>
        <taxon>Pseudomonadati</taxon>
        <taxon>Acidobacteriota</taxon>
        <taxon>Holophagae</taxon>
        <taxon>Acanthopleuribacterales</taxon>
        <taxon>Acanthopleuribacteraceae</taxon>
        <taxon>Acanthopleuribacter</taxon>
    </lineage>
</organism>
<sequence>MIIAMLMGYLLVVLGIGMWSHRKLANTGEDFFVAGRTIGPFVLLMSLFGTHMTAFALLGASGEAYRKGIGVFGLMASSSALVVPALFFFVGTRVWQVGKTHGYLTQIQFFRDRWQADHLGLLLFVVLVGLLVPYLLIGVMGAGLTFEQITGGQIPYWVGSLTVSVVILLYVSSSGMRGTAMVNTFQTLVFMALGGLATFVILNKLGGLTAVLDQLDQNAPNLTVRGEGISPTLLITYSCIPLSAGMFPHLFNHWLTARGVNTFKGPIIFYPLCIALVWVPSVLLGMAGAVDFPGLQGPAANGVLIMMVEKHAPGVLGGLLAAGVFAAIMSSLDSQTLSIGNMFTQDIVRHYRIGGEVDESRQVWWGRLFIVMILTLTFLLSLVAPRSIFKLGIWSFTGFAGLLPILIAALFWKRSTAMGAYASVFTTAVAWLYFFNAGSKTIAGTDIMAVTVVILLSSVAMVVVSLFTRPPSNIDKFFPPG</sequence>
<dbReference type="GO" id="GO:0005886">
    <property type="term" value="C:plasma membrane"/>
    <property type="evidence" value="ECO:0007669"/>
    <property type="project" value="UniProtKB-SubCell"/>
</dbReference>
<keyword evidence="4" id="KW-1003">Cell membrane</keyword>
<keyword evidence="11" id="KW-0739">Sodium transport</keyword>
<evidence type="ECO:0000256" key="6">
    <source>
        <dbReference type="ARBA" id="ARBA00022847"/>
    </source>
</evidence>
<comment type="subcellular location">
    <subcellularLocation>
        <location evidence="1">Cell membrane</location>
        <topology evidence="1">Multi-pass membrane protein</topology>
    </subcellularLocation>
</comment>
<gene>
    <name evidence="15" type="ORF">J3U88_11970</name>
</gene>
<keyword evidence="16" id="KW-1185">Reference proteome</keyword>
<comment type="caution">
    <text evidence="15">The sequence shown here is derived from an EMBL/GenBank/DDBJ whole genome shotgun (WGS) entry which is preliminary data.</text>
</comment>
<feature type="transmembrane region" description="Helical" evidence="14">
    <location>
        <begin position="447"/>
        <end position="467"/>
    </location>
</feature>
<feature type="transmembrane region" description="Helical" evidence="14">
    <location>
        <begin position="71"/>
        <end position="90"/>
    </location>
</feature>